<dbReference type="GO" id="GO:0005524">
    <property type="term" value="F:ATP binding"/>
    <property type="evidence" value="ECO:0007669"/>
    <property type="project" value="UniProtKB-KW"/>
</dbReference>
<keyword evidence="5" id="KW-0472">Membrane</keyword>
<reference evidence="7 8" key="1">
    <citation type="submission" date="2022-08" db="EMBL/GenBank/DDBJ databases">
        <title>Algoriphagus sp. CAU 1643 isolated from mud.</title>
        <authorList>
            <person name="Kim W."/>
        </authorList>
    </citation>
    <scope>NUCLEOTIDE SEQUENCE [LARGE SCALE GENOMIC DNA]</scope>
    <source>
        <strain evidence="7 8">CAU 1643</strain>
    </source>
</reference>
<dbReference type="PRINTS" id="PR00344">
    <property type="entry name" value="BCTRLSENSOR"/>
</dbReference>
<dbReference type="SUPFAM" id="SSF55874">
    <property type="entry name" value="ATPase domain of HSP90 chaperone/DNA topoisomerase II/histidine kinase"/>
    <property type="match status" value="1"/>
</dbReference>
<feature type="transmembrane region" description="Helical" evidence="5">
    <location>
        <begin position="49"/>
        <end position="72"/>
    </location>
</feature>
<comment type="catalytic activity">
    <reaction evidence="1">
        <text>ATP + protein L-histidine = ADP + protein N-phospho-L-histidine.</text>
        <dbReference type="EC" id="2.7.13.3"/>
    </reaction>
</comment>
<dbReference type="InterPro" id="IPR036097">
    <property type="entry name" value="HisK_dim/P_sf"/>
</dbReference>
<dbReference type="CDD" id="cd00082">
    <property type="entry name" value="HisKA"/>
    <property type="match status" value="1"/>
</dbReference>
<evidence type="ECO:0000259" key="6">
    <source>
        <dbReference type="PROSITE" id="PS50109"/>
    </source>
</evidence>
<dbReference type="SMART" id="SM00388">
    <property type="entry name" value="HisKA"/>
    <property type="match status" value="1"/>
</dbReference>
<evidence type="ECO:0000313" key="8">
    <source>
        <dbReference type="Proteomes" id="UP001206788"/>
    </source>
</evidence>
<keyword evidence="5" id="KW-1133">Transmembrane helix</keyword>
<keyword evidence="5" id="KW-0812">Transmembrane</keyword>
<organism evidence="7 8">
    <name type="scientific">Algoriphagus limi</name>
    <dbReference type="NCBI Taxonomy" id="2975273"/>
    <lineage>
        <taxon>Bacteria</taxon>
        <taxon>Pseudomonadati</taxon>
        <taxon>Bacteroidota</taxon>
        <taxon>Cytophagia</taxon>
        <taxon>Cytophagales</taxon>
        <taxon>Cyclobacteriaceae</taxon>
        <taxon>Algoriphagus</taxon>
    </lineage>
</organism>
<evidence type="ECO:0000256" key="3">
    <source>
        <dbReference type="ARBA" id="ARBA00022553"/>
    </source>
</evidence>
<dbReference type="InterPro" id="IPR004358">
    <property type="entry name" value="Sig_transdc_His_kin-like_C"/>
</dbReference>
<keyword evidence="3" id="KW-0597">Phosphoprotein</keyword>
<evidence type="ECO:0000256" key="2">
    <source>
        <dbReference type="ARBA" id="ARBA00012438"/>
    </source>
</evidence>
<dbReference type="SMART" id="SM00387">
    <property type="entry name" value="HATPase_c"/>
    <property type="match status" value="1"/>
</dbReference>
<evidence type="ECO:0000256" key="1">
    <source>
        <dbReference type="ARBA" id="ARBA00000085"/>
    </source>
</evidence>
<dbReference type="PANTHER" id="PTHR43065">
    <property type="entry name" value="SENSOR HISTIDINE KINASE"/>
    <property type="match status" value="1"/>
</dbReference>
<dbReference type="PANTHER" id="PTHR43065:SF42">
    <property type="entry name" value="TWO-COMPONENT SENSOR PPRA"/>
    <property type="match status" value="1"/>
</dbReference>
<dbReference type="InterPro" id="IPR003661">
    <property type="entry name" value="HisK_dim/P_dom"/>
</dbReference>
<comment type="caution">
    <text evidence="7">The sequence shown here is derived from an EMBL/GenBank/DDBJ whole genome shotgun (WGS) entry which is preliminary data.</text>
</comment>
<dbReference type="InterPro" id="IPR005467">
    <property type="entry name" value="His_kinase_dom"/>
</dbReference>
<dbReference type="RefSeq" id="WP_259414962.1">
    <property type="nucleotide sequence ID" value="NZ_JANWGH010000003.1"/>
</dbReference>
<feature type="transmembrane region" description="Helical" evidence="5">
    <location>
        <begin position="84"/>
        <end position="107"/>
    </location>
</feature>
<dbReference type="Gene3D" id="3.30.565.10">
    <property type="entry name" value="Histidine kinase-like ATPase, C-terminal domain"/>
    <property type="match status" value="1"/>
</dbReference>
<dbReference type="Pfam" id="PF00512">
    <property type="entry name" value="HisKA"/>
    <property type="match status" value="1"/>
</dbReference>
<feature type="transmembrane region" description="Helical" evidence="5">
    <location>
        <begin position="113"/>
        <end position="131"/>
    </location>
</feature>
<protein>
    <recommendedName>
        <fullName evidence="2">histidine kinase</fullName>
        <ecNumber evidence="2">2.7.13.3</ecNumber>
    </recommendedName>
</protein>
<proteinExistence type="predicted"/>
<dbReference type="SUPFAM" id="SSF47384">
    <property type="entry name" value="Homodimeric domain of signal transducing histidine kinase"/>
    <property type="match status" value="1"/>
</dbReference>
<dbReference type="InterPro" id="IPR003594">
    <property type="entry name" value="HATPase_dom"/>
</dbReference>
<name>A0ABT2G7N5_9BACT</name>
<dbReference type="Pfam" id="PF02518">
    <property type="entry name" value="HATPase_c"/>
    <property type="match status" value="1"/>
</dbReference>
<keyword evidence="7" id="KW-0067">ATP-binding</keyword>
<keyword evidence="4" id="KW-0175">Coiled coil</keyword>
<evidence type="ECO:0000256" key="5">
    <source>
        <dbReference type="SAM" id="Phobius"/>
    </source>
</evidence>
<sequence>MNLGAILLILLFYLRRPMGPIEVSAEWKRIINGGMIAAFVLWAFSNSGIPVISQIALFLNFGLGALIVYLTLRNPELQHRKGMIYAWLPLMGLIVIQEFLEVISPSFFNSIEVYHSTATFFAIVWAIVMWINNTKQRKALEQERLKALQKEREYKVTEALKAQLEKQVQERTKEITQKKNELEKALLELKAAQDQLIHSEKMASLGELTAGIAHEIQNPLNFVNNFSEVSSELIDEAKEELDSGHQEDAKEILEDLKANLQKILHHGKRADSIVKGMLLHSRSSSGQKEKSDINALTDEYLRLSYHGLRAKDKSFTADFKIELDESVEPIDIVPGDIGRVLLNLINNGFYAADEKKKELEKAGQTDFMPTVWVKTQKIQNGVKITVRDNGKGIPDEIKSKIFQPFFTTKPTGKGTGLGLSMSYDIITNGHGGDLKVNSKPGEYTEFEIIIPQTTQS</sequence>
<accession>A0ABT2G7N5</accession>
<dbReference type="Proteomes" id="UP001206788">
    <property type="component" value="Unassembled WGS sequence"/>
</dbReference>
<dbReference type="PROSITE" id="PS50109">
    <property type="entry name" value="HIS_KIN"/>
    <property type="match status" value="1"/>
</dbReference>
<dbReference type="InterPro" id="IPR036890">
    <property type="entry name" value="HATPase_C_sf"/>
</dbReference>
<feature type="domain" description="Histidine kinase" evidence="6">
    <location>
        <begin position="211"/>
        <end position="454"/>
    </location>
</feature>
<dbReference type="EC" id="2.7.13.3" evidence="2"/>
<keyword evidence="8" id="KW-1185">Reference proteome</keyword>
<feature type="coiled-coil region" evidence="4">
    <location>
        <begin position="131"/>
        <end position="202"/>
    </location>
</feature>
<keyword evidence="7" id="KW-0547">Nucleotide-binding</keyword>
<evidence type="ECO:0000313" key="7">
    <source>
        <dbReference type="EMBL" id="MCS5491296.1"/>
    </source>
</evidence>
<dbReference type="EMBL" id="JANWGH010000003">
    <property type="protein sequence ID" value="MCS5491296.1"/>
    <property type="molecule type" value="Genomic_DNA"/>
</dbReference>
<gene>
    <name evidence="7" type="ORF">NY014_12685</name>
</gene>
<dbReference type="Gene3D" id="1.10.287.130">
    <property type="match status" value="1"/>
</dbReference>
<evidence type="ECO:0000256" key="4">
    <source>
        <dbReference type="SAM" id="Coils"/>
    </source>
</evidence>